<accession>A0AAV9IZW1</accession>
<dbReference type="AlphaFoldDB" id="A0AAV9IZW1"/>
<keyword evidence="2" id="KW-1185">Reference proteome</keyword>
<name>A0AAV9IZW1_CYACA</name>
<protein>
    <submittedName>
        <fullName evidence="1">Uncharacterized protein</fullName>
    </submittedName>
</protein>
<dbReference type="Proteomes" id="UP001301350">
    <property type="component" value="Unassembled WGS sequence"/>
</dbReference>
<organism evidence="1 2">
    <name type="scientific">Cyanidium caldarium</name>
    <name type="common">Red alga</name>
    <dbReference type="NCBI Taxonomy" id="2771"/>
    <lineage>
        <taxon>Eukaryota</taxon>
        <taxon>Rhodophyta</taxon>
        <taxon>Bangiophyceae</taxon>
        <taxon>Cyanidiales</taxon>
        <taxon>Cyanidiaceae</taxon>
        <taxon>Cyanidium</taxon>
    </lineage>
</organism>
<reference evidence="1 2" key="1">
    <citation type="submission" date="2022-07" db="EMBL/GenBank/DDBJ databases">
        <title>Genome-wide signatures of adaptation to extreme environments.</title>
        <authorList>
            <person name="Cho C.H."/>
            <person name="Yoon H.S."/>
        </authorList>
    </citation>
    <scope>NUCLEOTIDE SEQUENCE [LARGE SCALE GENOMIC DNA]</scope>
    <source>
        <strain evidence="1 2">DBV 063 E5</strain>
    </source>
</reference>
<evidence type="ECO:0000313" key="2">
    <source>
        <dbReference type="Proteomes" id="UP001301350"/>
    </source>
</evidence>
<comment type="caution">
    <text evidence="1">The sequence shown here is derived from an EMBL/GenBank/DDBJ whole genome shotgun (WGS) entry which is preliminary data.</text>
</comment>
<gene>
    <name evidence="1" type="ORF">CDCA_CDCA14G3872</name>
</gene>
<dbReference type="EMBL" id="JANCYW010000014">
    <property type="protein sequence ID" value="KAK4537847.1"/>
    <property type="molecule type" value="Genomic_DNA"/>
</dbReference>
<sequence length="150" mass="16568">MPKSAAAVTSEAGAALVPVVRVYDALDDLVTVIESLESTAELRRTIKLLLTGNRLRQNVRKAADLALPIGPVHDEALRHGLDAAEYLSQTVAYYDTLLGKLPRDARQFAVQAIKACKQELRLFLQAFPDDDVERARRTVYVLDVASFESM</sequence>
<evidence type="ECO:0000313" key="1">
    <source>
        <dbReference type="EMBL" id="KAK4537847.1"/>
    </source>
</evidence>
<proteinExistence type="predicted"/>